<feature type="transmembrane region" description="Helical" evidence="6">
    <location>
        <begin position="89"/>
        <end position="110"/>
    </location>
</feature>
<dbReference type="GO" id="GO:0005886">
    <property type="term" value="C:plasma membrane"/>
    <property type="evidence" value="ECO:0007669"/>
    <property type="project" value="UniProtKB-SubCell"/>
</dbReference>
<evidence type="ECO:0000256" key="6">
    <source>
        <dbReference type="SAM" id="Phobius"/>
    </source>
</evidence>
<keyword evidence="3 6" id="KW-0812">Transmembrane</keyword>
<keyword evidence="2" id="KW-1003">Cell membrane</keyword>
<proteinExistence type="predicted"/>
<evidence type="ECO:0000313" key="9">
    <source>
        <dbReference type="Proteomes" id="UP000240638"/>
    </source>
</evidence>
<protein>
    <submittedName>
        <fullName evidence="8">Copper resistance protein CopD</fullName>
    </submittedName>
</protein>
<evidence type="ECO:0000256" key="2">
    <source>
        <dbReference type="ARBA" id="ARBA00022475"/>
    </source>
</evidence>
<name>A0A2T3XKR2_9BURK</name>
<evidence type="ECO:0000256" key="5">
    <source>
        <dbReference type="ARBA" id="ARBA00023136"/>
    </source>
</evidence>
<dbReference type="EMBL" id="PYUC01000025">
    <property type="protein sequence ID" value="PTB17019.1"/>
    <property type="molecule type" value="Genomic_DNA"/>
</dbReference>
<feature type="transmembrane region" description="Helical" evidence="6">
    <location>
        <begin position="153"/>
        <end position="175"/>
    </location>
</feature>
<evidence type="ECO:0000256" key="4">
    <source>
        <dbReference type="ARBA" id="ARBA00022989"/>
    </source>
</evidence>
<reference evidence="8 9" key="1">
    <citation type="submission" date="2018-03" db="EMBL/GenBank/DDBJ databases">
        <title>Whole genome analyses suggest that Burkholderia sensu lato contains two further novel genera in the rhizoxinica-symbiotica group Mycetohabitans gen. nov., and Trinickia gen. nov.: implications for the evolution of diazotrophy and nodulation in the Burkholderiaceae.</title>
        <authorList>
            <person name="Estrada De Los Santos P."/>
            <person name="Palmer M."/>
            <person name="Chavez-Ramirez B."/>
            <person name="Steenkamp E.T."/>
            <person name="Hirsch A.M."/>
            <person name="Manyaka P."/>
            <person name="Maluk M."/>
            <person name="Lafos M."/>
            <person name="Crook M."/>
            <person name="Gross E."/>
            <person name="Simon M.F."/>
            <person name="Bueno Dos Reis Junior F."/>
            <person name="Poole P.S."/>
            <person name="Venter S.N."/>
            <person name="James E.K."/>
        </authorList>
    </citation>
    <scope>NUCLEOTIDE SEQUENCE [LARGE SCALE GENOMIC DNA]</scope>
    <source>
        <strain evidence="8 9">JPY-366</strain>
    </source>
</reference>
<gene>
    <name evidence="8" type="ORF">C9I57_30440</name>
</gene>
<evidence type="ECO:0000256" key="1">
    <source>
        <dbReference type="ARBA" id="ARBA00004651"/>
    </source>
</evidence>
<evidence type="ECO:0000256" key="3">
    <source>
        <dbReference type="ARBA" id="ARBA00022692"/>
    </source>
</evidence>
<feature type="transmembrane region" description="Helical" evidence="6">
    <location>
        <begin position="122"/>
        <end position="141"/>
    </location>
</feature>
<evidence type="ECO:0000259" key="7">
    <source>
        <dbReference type="Pfam" id="PF05425"/>
    </source>
</evidence>
<keyword evidence="4 6" id="KW-1133">Transmembrane helix</keyword>
<dbReference type="InterPro" id="IPR032694">
    <property type="entry name" value="CopC/D"/>
</dbReference>
<dbReference type="PANTHER" id="PTHR34820">
    <property type="entry name" value="INNER MEMBRANE PROTEIN YEBZ"/>
    <property type="match status" value="1"/>
</dbReference>
<feature type="domain" description="Copper resistance protein D" evidence="7">
    <location>
        <begin position="189"/>
        <end position="291"/>
    </location>
</feature>
<comment type="caution">
    <text evidence="8">The sequence shown here is derived from an EMBL/GenBank/DDBJ whole genome shotgun (WGS) entry which is preliminary data.</text>
</comment>
<dbReference type="Pfam" id="PF05425">
    <property type="entry name" value="CopD"/>
    <property type="match status" value="1"/>
</dbReference>
<sequence length="304" mass="31059">MDAASMFASIMAAAANMSFAFAVGACLIGLMLHGASPLTRGGLRWFAIVGVAILIVADVANLVLEAALMSGSALRVAFALIVPVLTESHFGAAWLSGFVALIVWAGLLAVSPWFGRPAPMSVALLAAAVFAFSKAASSHAADAGDFAMPEWIHWVHLCATAAWAGLVIASGYSILPTLRAASPGEALSRFVGQLSRVALVAFSLVIVTGIYNADRGLGGSLAPLGRSEWGIILDVKLVLVAVATVLGGVNRYVYLPRIRGNVGGGATNSFLIILRAEAIAMLGALSAAAVLAHIAPGTYPGALP</sequence>
<dbReference type="PANTHER" id="PTHR34820:SF4">
    <property type="entry name" value="INNER MEMBRANE PROTEIN YEBZ"/>
    <property type="match status" value="1"/>
</dbReference>
<dbReference type="Proteomes" id="UP000240638">
    <property type="component" value="Unassembled WGS sequence"/>
</dbReference>
<feature type="transmembrane region" description="Helical" evidence="6">
    <location>
        <begin position="231"/>
        <end position="249"/>
    </location>
</feature>
<dbReference type="AlphaFoldDB" id="A0A2T3XKR2"/>
<keyword evidence="5 6" id="KW-0472">Membrane</keyword>
<comment type="subcellular location">
    <subcellularLocation>
        <location evidence="1">Cell membrane</location>
        <topology evidence="1">Multi-pass membrane protein</topology>
    </subcellularLocation>
</comment>
<feature type="transmembrane region" description="Helical" evidence="6">
    <location>
        <begin position="270"/>
        <end position="295"/>
    </location>
</feature>
<feature type="transmembrane region" description="Helical" evidence="6">
    <location>
        <begin position="187"/>
        <end position="211"/>
    </location>
</feature>
<feature type="transmembrane region" description="Helical" evidence="6">
    <location>
        <begin position="6"/>
        <end position="33"/>
    </location>
</feature>
<organism evidence="8 9">
    <name type="scientific">Trinickia symbiotica</name>
    <dbReference type="NCBI Taxonomy" id="863227"/>
    <lineage>
        <taxon>Bacteria</taxon>
        <taxon>Pseudomonadati</taxon>
        <taxon>Pseudomonadota</taxon>
        <taxon>Betaproteobacteria</taxon>
        <taxon>Burkholderiales</taxon>
        <taxon>Burkholderiaceae</taxon>
        <taxon>Trinickia</taxon>
    </lineage>
</organism>
<dbReference type="InterPro" id="IPR008457">
    <property type="entry name" value="Cu-R_CopD_dom"/>
</dbReference>
<feature type="transmembrane region" description="Helical" evidence="6">
    <location>
        <begin position="45"/>
        <end position="69"/>
    </location>
</feature>
<accession>A0A2T3XKR2</accession>
<evidence type="ECO:0000313" key="8">
    <source>
        <dbReference type="EMBL" id="PTB17019.1"/>
    </source>
</evidence>
<dbReference type="GO" id="GO:0006825">
    <property type="term" value="P:copper ion transport"/>
    <property type="evidence" value="ECO:0007669"/>
    <property type="project" value="InterPro"/>
</dbReference>